<evidence type="ECO:0000256" key="1">
    <source>
        <dbReference type="ARBA" id="ARBA00004613"/>
    </source>
</evidence>
<gene>
    <name evidence="11" type="ORF">Ccrd_012688</name>
</gene>
<keyword evidence="10" id="KW-0812">Transmembrane</keyword>
<feature type="transmembrane region" description="Helical" evidence="10">
    <location>
        <begin position="20"/>
        <end position="47"/>
    </location>
</feature>
<comment type="PTM">
    <text evidence="9">Sulfation is important for activity and for the binding to a putative membrane receptor.</text>
</comment>
<evidence type="ECO:0000256" key="7">
    <source>
        <dbReference type="ARBA" id="ARBA00022782"/>
    </source>
</evidence>
<evidence type="ECO:0000256" key="6">
    <source>
        <dbReference type="ARBA" id="ARBA00022729"/>
    </source>
</evidence>
<keyword evidence="7 9" id="KW-0221">Differentiation</keyword>
<reference evidence="11 12" key="1">
    <citation type="journal article" date="2016" name="Sci. Rep.">
        <title>The genome sequence of the outbreeding globe artichoke constructed de novo incorporating a phase-aware low-pass sequencing strategy of F1 progeny.</title>
        <authorList>
            <person name="Scaglione D."/>
            <person name="Reyes-Chin-Wo S."/>
            <person name="Acquadro A."/>
            <person name="Froenicke L."/>
            <person name="Portis E."/>
            <person name="Beitel C."/>
            <person name="Tirone M."/>
            <person name="Mauro R."/>
            <person name="Lo Monaco A."/>
            <person name="Mauromicale G."/>
            <person name="Faccioli P."/>
            <person name="Cattivelli L."/>
            <person name="Rieseberg L."/>
            <person name="Michelmore R."/>
            <person name="Lanteri S."/>
        </authorList>
    </citation>
    <scope>NUCLEOTIDE SEQUENCE [LARGE SCALE GENOMIC DNA]</scope>
    <source>
        <strain evidence="11">2C</strain>
    </source>
</reference>
<keyword evidence="10" id="KW-1133">Transmembrane helix</keyword>
<comment type="function">
    <text evidence="9">Promotes plant cell differentiation, organogenesis and somatic embryogenesis as well as cell proliferation.</text>
</comment>
<dbReference type="GO" id="GO:0008283">
    <property type="term" value="P:cell population proliferation"/>
    <property type="evidence" value="ECO:0007669"/>
    <property type="project" value="UniProtKB-UniRule"/>
</dbReference>
<evidence type="ECO:0000256" key="9">
    <source>
        <dbReference type="RuleBase" id="RU368031"/>
    </source>
</evidence>
<dbReference type="InterPro" id="IPR009438">
    <property type="entry name" value="Phytosulfokine"/>
</dbReference>
<keyword evidence="4 9" id="KW-0964">Secreted</keyword>
<keyword evidence="12" id="KW-1185">Reference proteome</keyword>
<evidence type="ECO:0000256" key="8">
    <source>
        <dbReference type="ARBA" id="ARBA00023030"/>
    </source>
</evidence>
<evidence type="ECO:0000313" key="11">
    <source>
        <dbReference type="EMBL" id="KVI08938.1"/>
    </source>
</evidence>
<dbReference type="OMA" id="DHHQDHV"/>
<comment type="similarity">
    <text evidence="2 9">Belongs to the phytosulfokine family.</text>
</comment>
<dbReference type="GO" id="GO:0030154">
    <property type="term" value="P:cell differentiation"/>
    <property type="evidence" value="ECO:0007669"/>
    <property type="project" value="UniProtKB-UniRule"/>
</dbReference>
<comment type="caution">
    <text evidence="11">The sequence shown here is derived from an EMBL/GenBank/DDBJ whole genome shotgun (WGS) entry which is preliminary data.</text>
</comment>
<dbReference type="GO" id="GO:0005576">
    <property type="term" value="C:extracellular region"/>
    <property type="evidence" value="ECO:0007669"/>
    <property type="project" value="UniProtKB-SubCell"/>
</dbReference>
<protein>
    <recommendedName>
        <fullName evidence="9">Phytosulfokine</fullName>
    </recommendedName>
    <component>
        <recommendedName>
            <fullName evidence="9">Phytosulfokine-alpha</fullName>
            <shortName evidence="9">PSK-alpha</shortName>
            <shortName evidence="9">Phytosulfokine-a</shortName>
        </recommendedName>
    </component>
    <component>
        <recommendedName>
            <fullName evidence="9">Phytosulfokine-beta</fullName>
            <shortName evidence="9">PSK-beta</shortName>
            <shortName evidence="9">Phytosulfokine-b</shortName>
        </recommendedName>
    </component>
</protein>
<name>A0A124SHA3_CYNCS</name>
<accession>A0A124SHA3</accession>
<dbReference type="PANTHER" id="PTHR33285:SF55">
    <property type="entry name" value="PHYTOSULFOKINES 3"/>
    <property type="match status" value="1"/>
</dbReference>
<evidence type="ECO:0000256" key="3">
    <source>
        <dbReference type="ARBA" id="ARBA00022473"/>
    </source>
</evidence>
<dbReference type="AlphaFoldDB" id="A0A124SHA3"/>
<sequence length="111" mass="12438">MFNLPFTPHLLVSINHIFPHLSLGTLITTTIMARATILLLLLALLLCSTSSTATRHHPTFHKITTTKHQDKGDVETAEIEEGCKGIGEEECLMRRSLVAHLDYIYTQKETP</sequence>
<keyword evidence="8 9" id="KW-0339">Growth factor</keyword>
<keyword evidence="5 9" id="KW-0765">Sulfation</keyword>
<evidence type="ECO:0000256" key="10">
    <source>
        <dbReference type="SAM" id="Phobius"/>
    </source>
</evidence>
<keyword evidence="10" id="KW-0472">Membrane</keyword>
<dbReference type="Gramene" id="KVI08938">
    <property type="protein sequence ID" value="KVI08938"/>
    <property type="gene ID" value="Ccrd_012688"/>
</dbReference>
<proteinExistence type="inferred from homology"/>
<evidence type="ECO:0000313" key="12">
    <source>
        <dbReference type="Proteomes" id="UP000243975"/>
    </source>
</evidence>
<dbReference type="GO" id="GO:0008083">
    <property type="term" value="F:growth factor activity"/>
    <property type="evidence" value="ECO:0007669"/>
    <property type="project" value="UniProtKB-UniRule"/>
</dbReference>
<dbReference type="EMBL" id="LEKV01001078">
    <property type="protein sequence ID" value="KVI08938.1"/>
    <property type="molecule type" value="Genomic_DNA"/>
</dbReference>
<organism evidence="11 12">
    <name type="scientific">Cynara cardunculus var. scolymus</name>
    <name type="common">Globe artichoke</name>
    <name type="synonym">Cynara scolymus</name>
    <dbReference type="NCBI Taxonomy" id="59895"/>
    <lineage>
        <taxon>Eukaryota</taxon>
        <taxon>Viridiplantae</taxon>
        <taxon>Streptophyta</taxon>
        <taxon>Embryophyta</taxon>
        <taxon>Tracheophyta</taxon>
        <taxon>Spermatophyta</taxon>
        <taxon>Magnoliopsida</taxon>
        <taxon>eudicotyledons</taxon>
        <taxon>Gunneridae</taxon>
        <taxon>Pentapetalae</taxon>
        <taxon>asterids</taxon>
        <taxon>campanulids</taxon>
        <taxon>Asterales</taxon>
        <taxon>Asteraceae</taxon>
        <taxon>Carduoideae</taxon>
        <taxon>Cardueae</taxon>
        <taxon>Carduinae</taxon>
        <taxon>Cynara</taxon>
    </lineage>
</organism>
<evidence type="ECO:0000256" key="2">
    <source>
        <dbReference type="ARBA" id="ARBA00010781"/>
    </source>
</evidence>
<keyword evidence="6 9" id="KW-0732">Signal</keyword>
<dbReference type="Proteomes" id="UP000243975">
    <property type="component" value="Unassembled WGS sequence"/>
</dbReference>
<dbReference type="STRING" id="59895.A0A124SHA3"/>
<dbReference type="PANTHER" id="PTHR33285">
    <property type="entry name" value="PHYTOSULFOKINES 3"/>
    <property type="match status" value="1"/>
</dbReference>
<evidence type="ECO:0000256" key="4">
    <source>
        <dbReference type="ARBA" id="ARBA00022525"/>
    </source>
</evidence>
<comment type="PTM">
    <text evidence="9">PSK-alpha is produced by endopeptidase digestion. PSK-beta is produced from PSK-alpha by exopeptidase digestion.</text>
</comment>
<dbReference type="Pfam" id="PF06404">
    <property type="entry name" value="PSK"/>
    <property type="match status" value="1"/>
</dbReference>
<evidence type="ECO:0000256" key="5">
    <source>
        <dbReference type="ARBA" id="ARBA00022641"/>
    </source>
</evidence>
<comment type="subcellular location">
    <subcellularLocation>
        <location evidence="1 9">Secreted</location>
    </subcellularLocation>
</comment>
<keyword evidence="3 9" id="KW-0217">Developmental protein</keyword>